<dbReference type="Gene3D" id="3.40.1440.10">
    <property type="entry name" value="GIY-YIG endonuclease"/>
    <property type="match status" value="1"/>
</dbReference>
<protein>
    <recommendedName>
        <fullName evidence="1">Helix-turn-helix domain-containing protein</fullName>
    </recommendedName>
</protein>
<dbReference type="PANTHER" id="PTHR21301:SF10">
    <property type="entry name" value="REVERSE TRANSCRIPTASE DOMAIN-CONTAINING PROTEIN"/>
    <property type="match status" value="1"/>
</dbReference>
<accession>A0AA88XKT8</accession>
<dbReference type="Proteomes" id="UP001186944">
    <property type="component" value="Unassembled WGS sequence"/>
</dbReference>
<organism evidence="2 3">
    <name type="scientific">Pinctada imbricata</name>
    <name type="common">Atlantic pearl-oyster</name>
    <name type="synonym">Pinctada martensii</name>
    <dbReference type="NCBI Taxonomy" id="66713"/>
    <lineage>
        <taxon>Eukaryota</taxon>
        <taxon>Metazoa</taxon>
        <taxon>Spiralia</taxon>
        <taxon>Lophotrochozoa</taxon>
        <taxon>Mollusca</taxon>
        <taxon>Bivalvia</taxon>
        <taxon>Autobranchia</taxon>
        <taxon>Pteriomorphia</taxon>
        <taxon>Pterioida</taxon>
        <taxon>Pterioidea</taxon>
        <taxon>Pteriidae</taxon>
        <taxon>Pinctada</taxon>
    </lineage>
</organism>
<dbReference type="InterPro" id="IPR058912">
    <property type="entry name" value="HTH_animal"/>
</dbReference>
<dbReference type="Pfam" id="PF26215">
    <property type="entry name" value="HTH_animal"/>
    <property type="match status" value="1"/>
</dbReference>
<name>A0AA88XKT8_PINIB</name>
<evidence type="ECO:0000259" key="1">
    <source>
        <dbReference type="Pfam" id="PF26215"/>
    </source>
</evidence>
<keyword evidence="3" id="KW-1185">Reference proteome</keyword>
<reference evidence="2" key="1">
    <citation type="submission" date="2019-08" db="EMBL/GenBank/DDBJ databases">
        <title>The improved chromosome-level genome for the pearl oyster Pinctada fucata martensii using PacBio sequencing and Hi-C.</title>
        <authorList>
            <person name="Zheng Z."/>
        </authorList>
    </citation>
    <scope>NUCLEOTIDE SEQUENCE</scope>
    <source>
        <strain evidence="2">ZZ-2019</strain>
        <tissue evidence="2">Adductor muscle</tissue>
    </source>
</reference>
<evidence type="ECO:0000313" key="2">
    <source>
        <dbReference type="EMBL" id="KAK3082887.1"/>
    </source>
</evidence>
<dbReference type="AlphaFoldDB" id="A0AA88XKT8"/>
<evidence type="ECO:0000313" key="3">
    <source>
        <dbReference type="Proteomes" id="UP001186944"/>
    </source>
</evidence>
<proteinExistence type="predicted"/>
<feature type="domain" description="Helix-turn-helix" evidence="1">
    <location>
        <begin position="291"/>
        <end position="348"/>
    </location>
</feature>
<dbReference type="EMBL" id="VSWD01000014">
    <property type="protein sequence ID" value="KAK3082887.1"/>
    <property type="molecule type" value="Genomic_DNA"/>
</dbReference>
<dbReference type="PANTHER" id="PTHR21301">
    <property type="entry name" value="REVERSE TRANSCRIPTASE"/>
    <property type="match status" value="1"/>
</dbReference>
<comment type="caution">
    <text evidence="2">The sequence shown here is derived from an EMBL/GenBank/DDBJ whole genome shotgun (WGS) entry which is preliminary data.</text>
</comment>
<dbReference type="CDD" id="cd10442">
    <property type="entry name" value="GIY-YIG_PLEs"/>
    <property type="match status" value="1"/>
</dbReference>
<dbReference type="InterPro" id="IPR035901">
    <property type="entry name" value="GIY-YIG_endonuc_sf"/>
</dbReference>
<sequence>MNESNSYEKVGKNEYAKSEKNIKKKVDDMVKQGIIGSKMRKYLVPKYHKQGRLKGNPKLHKKERPLRTIVNGIGTPTERMAHLAERELNDYVTSSPSYIKDTTDFLIQLEALKKDDSFPENPILFCFDIVKLYPSIPKTEGLAACKVALEKRSRKDIHTDAVMEMIKSVLENNVFAFNNESYHQIEGVAIGSRLGRNYACTYMRSWDEELAKFQLQPYIYKRYIDDGFGIWTHGQEKLDEFYKYANSIHPNIKVEIRYSREQIEFLDTVVKLHHGKIITDLYTKPTDKHIYVQCRSDHPNSTKRSIPYGLGLRIKRICSEETGYLKHRRELKHNLRKRGYSSKFLERELSKVDKLKRSDLLGYRHRENEIDRVPLVLTYAKQLPDVRNITHKHMNILHKSEKLQKIFKSPPILAFRRGRNLGDVLVHGKHNKIFKEKGKPEVTCSPKCKICPLIMRSSSLKTNNTTVKLNQYHMCKTWNAVYGIRCDKCDQFVYVGETERSIGERLKEHLADVTHGRNKSVPNHFNQKDHSIKDIKIAILERCLENSRYYRKTKEIFWIDKLNTGMPLGLNKKSQLGVLWPDY</sequence>
<gene>
    <name evidence="2" type="ORF">FSP39_008037</name>
</gene>